<dbReference type="Gene3D" id="1.20.120.1510">
    <property type="match status" value="1"/>
</dbReference>
<proteinExistence type="predicted"/>
<dbReference type="Pfam" id="PF03710">
    <property type="entry name" value="GlnE"/>
    <property type="match status" value="2"/>
</dbReference>
<keyword evidence="1 9" id="KW-0808">Transferase</keyword>
<organism evidence="9 10">
    <name type="scientific">Escherichia coli</name>
    <dbReference type="NCBI Taxonomy" id="562"/>
    <lineage>
        <taxon>Bacteria</taxon>
        <taxon>Pseudomonadati</taxon>
        <taxon>Pseudomonadota</taxon>
        <taxon>Gammaproteobacteria</taxon>
        <taxon>Enterobacterales</taxon>
        <taxon>Enterobacteriaceae</taxon>
        <taxon>Escherichia</taxon>
    </lineage>
</organism>
<protein>
    <submittedName>
        <fullName evidence="9">Bifunctional [glutamate--ammonia ligase]-adenylyl-L-tyrosine phosphorylase/[glutamate--ammonia-ligase] adenylyltransferase</fullName>
        <ecNumber evidence="9">2.7.7.42</ecNumber>
        <ecNumber evidence="9">2.7.7.89</ecNumber>
    </submittedName>
</protein>
<keyword evidence="2 9" id="KW-0548">Nucleotidyltransferase</keyword>
<feature type="domain" description="Glutamate-ammonia ligase adenylyltransferase repeated" evidence="7">
    <location>
        <begin position="343"/>
        <end position="424"/>
    </location>
</feature>
<dbReference type="InterPro" id="IPR023057">
    <property type="entry name" value="GlnE"/>
</dbReference>
<evidence type="ECO:0000256" key="5">
    <source>
        <dbReference type="ARBA" id="ARBA00022842"/>
    </source>
</evidence>
<evidence type="ECO:0000256" key="1">
    <source>
        <dbReference type="ARBA" id="ARBA00022679"/>
    </source>
</evidence>
<keyword evidence="5" id="KW-0460">Magnesium</keyword>
<evidence type="ECO:0000256" key="4">
    <source>
        <dbReference type="ARBA" id="ARBA00022840"/>
    </source>
</evidence>
<dbReference type="FunFam" id="1.20.120.1510:FF:000001">
    <property type="entry name" value="Bifunctional glutamine synthetase adenylyltransferase/adenylyl-removing enzyme"/>
    <property type="match status" value="1"/>
</dbReference>
<dbReference type="EC" id="2.7.7.42" evidence="9"/>
<dbReference type="GO" id="GO:0047388">
    <property type="term" value="F:[glutamine synthetase]-adenylyl-L-tyrosine phosphorylase activity"/>
    <property type="evidence" value="ECO:0007669"/>
    <property type="project" value="UniProtKB-EC"/>
</dbReference>
<dbReference type="InterPro" id="IPR013546">
    <property type="entry name" value="PII_UdlTrfase/GS_AdlTrfase"/>
</dbReference>
<dbReference type="SUPFAM" id="SSF81593">
    <property type="entry name" value="Nucleotidyltransferase substrate binding subunit/domain"/>
    <property type="match status" value="1"/>
</dbReference>
<dbReference type="PANTHER" id="PTHR30621">
    <property type="entry name" value="GLUTAMINE SYNTHETASE ADENYLYLTRANSFERASE"/>
    <property type="match status" value="1"/>
</dbReference>
<evidence type="ECO:0000256" key="3">
    <source>
        <dbReference type="ARBA" id="ARBA00022741"/>
    </source>
</evidence>
<dbReference type="GO" id="GO:0008882">
    <property type="term" value="F:[glutamate-ammonia-ligase] adenylyltransferase activity"/>
    <property type="evidence" value="ECO:0007669"/>
    <property type="project" value="UniProtKB-EC"/>
</dbReference>
<sequence length="424" mass="48586">DQPTQDGFVYRVDMRLRPFGESGPLVLSFAALEDYYQEQGRDWERYAMVKARIMGDSEGVYANELRAMLRPFVFRRYIDFSVIQSLRNMKGMIAREVRRRGLTDNIKLGAGGIREIEFIVQVFQLIRGGREPSLQSRSLLPTLSVIAALHLLSENDAEQLRVAYLFLRRLENLLQSINDEQTQTLPSDELNRARLAWAMDFADWPQLTGALTAHMTNVRRVFNELIGDDESETQEESLSEQWRELWQDALQEDDTTPVLAHLSEDDRKQVLTLIADFRKELDKRTIGPRGRQVLDHLMPHLLSDVCAREDAAVTLSRITALLVGIVTRTTYLELLSEFPAALKHLISLCAASPMIASQLARYPLLLDELLDPNTLYQPTATDAYRDELRQYLLRVPEDDEEQQLEALRQFKQAQLLRIAAADIA</sequence>
<evidence type="ECO:0000256" key="2">
    <source>
        <dbReference type="ARBA" id="ARBA00022695"/>
    </source>
</evidence>
<keyword evidence="3" id="KW-0547">Nucleotide-binding</keyword>
<dbReference type="Proteomes" id="UP000281340">
    <property type="component" value="Unassembled WGS sequence"/>
</dbReference>
<dbReference type="InterPro" id="IPR043519">
    <property type="entry name" value="NT_sf"/>
</dbReference>
<dbReference type="GO" id="GO:0016874">
    <property type="term" value="F:ligase activity"/>
    <property type="evidence" value="ECO:0007669"/>
    <property type="project" value="UniProtKB-KW"/>
</dbReference>
<feature type="non-terminal residue" evidence="9">
    <location>
        <position position="1"/>
    </location>
</feature>
<dbReference type="EC" id="2.7.7.89" evidence="9"/>
<dbReference type="Pfam" id="PF08335">
    <property type="entry name" value="GlnD_UR_UTase"/>
    <property type="match status" value="1"/>
</dbReference>
<dbReference type="GO" id="GO:0005829">
    <property type="term" value="C:cytosol"/>
    <property type="evidence" value="ECO:0007669"/>
    <property type="project" value="TreeGrafter"/>
</dbReference>
<gene>
    <name evidence="9" type="ORF">EAI46_29295</name>
</gene>
<keyword evidence="9" id="KW-0436">Ligase</keyword>
<dbReference type="Gene3D" id="1.20.120.330">
    <property type="entry name" value="Nucleotidyltransferases domain 2"/>
    <property type="match status" value="1"/>
</dbReference>
<dbReference type="PANTHER" id="PTHR30621:SF0">
    <property type="entry name" value="BIFUNCTIONAL GLUTAMINE SYNTHETASE ADENYLYLTRANSFERASE_ADENYLYL-REMOVING ENZYME"/>
    <property type="match status" value="1"/>
</dbReference>
<accession>A0A3L9HNE8</accession>
<evidence type="ECO:0000259" key="8">
    <source>
        <dbReference type="Pfam" id="PF08335"/>
    </source>
</evidence>
<keyword evidence="4" id="KW-0067">ATP-binding</keyword>
<evidence type="ECO:0000259" key="7">
    <source>
        <dbReference type="Pfam" id="PF03710"/>
    </source>
</evidence>
<dbReference type="GO" id="GO:0000820">
    <property type="term" value="P:regulation of glutamine family amino acid metabolic process"/>
    <property type="evidence" value="ECO:0007669"/>
    <property type="project" value="TreeGrafter"/>
</dbReference>
<dbReference type="InterPro" id="IPR005190">
    <property type="entry name" value="GlnE_rpt_dom"/>
</dbReference>
<dbReference type="SUPFAM" id="SSF81301">
    <property type="entry name" value="Nucleotidyltransferase"/>
    <property type="match status" value="2"/>
</dbReference>
<evidence type="ECO:0000313" key="10">
    <source>
        <dbReference type="Proteomes" id="UP000281340"/>
    </source>
</evidence>
<reference evidence="9 10" key="1">
    <citation type="submission" date="2018-10" db="EMBL/GenBank/DDBJ databases">
        <title>Comparison of Escherichia coli isolates recovered from retail chicken and from chicken fecal samples by antimicrobial susceptibility test and whole genome sequencing.</title>
        <authorList>
            <person name="Tang B."/>
            <person name="Ma Y."/>
            <person name="He X."/>
            <person name="Cao L."/>
            <person name="Xia X."/>
            <person name="Yang H."/>
        </authorList>
    </citation>
    <scope>NUCLEOTIDE SEQUENCE [LARGE SCALE GENOMIC DNA]</scope>
    <source>
        <strain evidence="9 10">CMJH98b</strain>
    </source>
</reference>
<dbReference type="FunFam" id="1.20.120.330:FF:000005">
    <property type="entry name" value="Bifunctional glutamine synthetase adenylyltransferase/adenylyl-removing enzyme"/>
    <property type="match status" value="1"/>
</dbReference>
<feature type="domain" description="PII-uridylyltransferase/Glutamine-synthetase adenylyltransferase" evidence="8">
    <location>
        <begin position="87"/>
        <end position="226"/>
    </location>
</feature>
<dbReference type="GO" id="GO:0005524">
    <property type="term" value="F:ATP binding"/>
    <property type="evidence" value="ECO:0007669"/>
    <property type="project" value="UniProtKB-KW"/>
</dbReference>
<dbReference type="AlphaFoldDB" id="A0A3L9HNE8"/>
<feature type="non-terminal residue" evidence="9">
    <location>
        <position position="424"/>
    </location>
</feature>
<keyword evidence="6" id="KW-0511">Multifunctional enzyme</keyword>
<dbReference type="Gene3D" id="3.30.460.10">
    <property type="entry name" value="Beta Polymerase, domain 2"/>
    <property type="match status" value="2"/>
</dbReference>
<evidence type="ECO:0000256" key="6">
    <source>
        <dbReference type="ARBA" id="ARBA00023268"/>
    </source>
</evidence>
<comment type="caution">
    <text evidence="9">The sequence shown here is derived from an EMBL/GenBank/DDBJ whole genome shotgun (WGS) entry which is preliminary data.</text>
</comment>
<dbReference type="NCBIfam" id="NF008292">
    <property type="entry name" value="PRK11072.1"/>
    <property type="match status" value="1"/>
</dbReference>
<name>A0A3L9HNE8_ECOLX</name>
<evidence type="ECO:0000313" key="9">
    <source>
        <dbReference type="EMBL" id="RLY50579.1"/>
    </source>
</evidence>
<feature type="domain" description="Glutamate-ammonia ligase adenylyltransferase repeated" evidence="7">
    <location>
        <begin position="1"/>
        <end position="66"/>
    </location>
</feature>
<dbReference type="EMBL" id="RDDM01000694">
    <property type="protein sequence ID" value="RLY50579.1"/>
    <property type="molecule type" value="Genomic_DNA"/>
</dbReference>